<sequence>MKDYFGLDIGSTSIKIVQLSKEKEAVFLQSAVEYNLPPGMLLSDSPQANNQLGQAVGQLLGAAKISANQAVISIPSNSSGWDIFTFPPMDDDELQFAMKYEIKYRAAKEGEDSLSYWQTLKTGKDGAREIFLGYFPQYVAEKYNQIASAGGVSPMGFDIEVLSLMNLFKGMSKSFIFIHMGHNYSTVMIVSEGTLKHAETISIGGLAITNVLMQEFNMKPEEAIKTKMEIGMEPSKFDGKIFFAIKKILNPIVEGIIKIKEDPNFVNIPFEGLILSGGSSLVPRINDFFAHELSIKVSQVNPWANIDCSRLPSEKLVPVASKFSVAVGLALSYL</sequence>
<reference evidence="1 2" key="1">
    <citation type="journal article" date="2015" name="Nature">
        <title>rRNA introns, odd ribosomes, and small enigmatic genomes across a large radiation of phyla.</title>
        <authorList>
            <person name="Brown C.T."/>
            <person name="Hug L.A."/>
            <person name="Thomas B.C."/>
            <person name="Sharon I."/>
            <person name="Castelle C.J."/>
            <person name="Singh A."/>
            <person name="Wilkins M.J."/>
            <person name="Williams K.H."/>
            <person name="Banfield J.F."/>
        </authorList>
    </citation>
    <scope>NUCLEOTIDE SEQUENCE [LARGE SCALE GENOMIC DNA]</scope>
</reference>
<dbReference type="SUPFAM" id="SSF53067">
    <property type="entry name" value="Actin-like ATPase domain"/>
    <property type="match status" value="1"/>
</dbReference>
<gene>
    <name evidence="1" type="ORF">UT18_C0006G0042</name>
</gene>
<protein>
    <submittedName>
        <fullName evidence="1">Type IV pilus assembly protein PilM</fullName>
    </submittedName>
</protein>
<accession>A0A0G0P9X7</accession>
<dbReference type="InterPro" id="IPR043129">
    <property type="entry name" value="ATPase_NBD"/>
</dbReference>
<proteinExistence type="predicted"/>
<dbReference type="PANTHER" id="PTHR32432">
    <property type="entry name" value="CELL DIVISION PROTEIN FTSA-RELATED"/>
    <property type="match status" value="1"/>
</dbReference>
<dbReference type="EMBL" id="LBVV01000006">
    <property type="protein sequence ID" value="KKQ94944.1"/>
    <property type="molecule type" value="Genomic_DNA"/>
</dbReference>
<dbReference type="Proteomes" id="UP000034207">
    <property type="component" value="Unassembled WGS sequence"/>
</dbReference>
<dbReference type="CDD" id="cd24049">
    <property type="entry name" value="ASKHA_NBD_PilM"/>
    <property type="match status" value="1"/>
</dbReference>
<dbReference type="Pfam" id="PF11104">
    <property type="entry name" value="PilM_2"/>
    <property type="match status" value="1"/>
</dbReference>
<evidence type="ECO:0000313" key="2">
    <source>
        <dbReference type="Proteomes" id="UP000034207"/>
    </source>
</evidence>
<dbReference type="Gene3D" id="3.30.1490.300">
    <property type="match status" value="1"/>
</dbReference>
<name>A0A0G0P9X7_UNCC2</name>
<dbReference type="Gene3D" id="3.30.420.40">
    <property type="match status" value="2"/>
</dbReference>
<dbReference type="InterPro" id="IPR050696">
    <property type="entry name" value="FtsA/MreB"/>
</dbReference>
<dbReference type="PANTHER" id="PTHR32432:SF3">
    <property type="entry name" value="ETHANOLAMINE UTILIZATION PROTEIN EUTJ"/>
    <property type="match status" value="1"/>
</dbReference>
<dbReference type="AlphaFoldDB" id="A0A0G0P9X7"/>
<comment type="caution">
    <text evidence="1">The sequence shown here is derived from an EMBL/GenBank/DDBJ whole genome shotgun (WGS) entry which is preliminary data.</text>
</comment>
<organism evidence="1 2">
    <name type="scientific">candidate division CPR2 bacterium GW2011_GWC2_39_10</name>
    <dbReference type="NCBI Taxonomy" id="1618345"/>
    <lineage>
        <taxon>Bacteria</taxon>
        <taxon>Bacteria division CPR2</taxon>
    </lineage>
</organism>
<dbReference type="STRING" id="1618345.UT18_C0006G0042"/>
<dbReference type="InterPro" id="IPR005883">
    <property type="entry name" value="PilM"/>
</dbReference>
<evidence type="ECO:0000313" key="1">
    <source>
        <dbReference type="EMBL" id="KKQ94944.1"/>
    </source>
</evidence>